<dbReference type="eggNOG" id="KOG4157">
    <property type="taxonomic scope" value="Eukaryota"/>
</dbReference>
<dbReference type="OMA" id="EYGGQCY"/>
<dbReference type="HOGENOM" id="CLU_014722_5_1_1"/>
<evidence type="ECO:0000259" key="1">
    <source>
        <dbReference type="PROSITE" id="PS51212"/>
    </source>
</evidence>
<sequence length="548" mass="57450">MHFSRVTLSAAIASTAAAYSATQRTFAVNHFYGKGPLVQARMDPIINPGGPSGHVHAIQGGNAFAVTMTDTQALEQSTCTSSLVKNDKSNYWTPSLYFKDPTTGMLESVEMFYMNVYYFFEPTTDKIQAFEPGMRMVIGDPTLRSPPSSKGNLNLDLGNGQPAQPIQWTCPRSNTNVPLYPADSDGLHGVGIGDSNNKGAGTGFPDQNCDGYASPLRADIHFPSCYNPKAGLRDYKTNAVFPTNSKCPEGWIHTPHMFYEVYWNTPKFASRWTPGQGNQPFVLANGDPTGYGLHADFISGWDKETLQQIIDNCDAGDAGMDKCPGLIGGLNDPSTTCNIVSPIEETIFGTMAALPGNNPISEWGAKVAGGVASAAGGAVSSSAAALPTVAIKIPVGATTTAVAAVQTTFVSSVSTPVAASPAESTATGTPSTSASVASGWTYKGCFGDGEHTSRVLTGITFANVGKVSNTNCVAYCAKAGFSMAGTEFGGQCFCGNALSTTTPLDDSKCSMPCEGDSTQKCGGSLALSVYSTAAKTRRHARHMALHLS</sequence>
<dbReference type="Proteomes" id="UP000016922">
    <property type="component" value="Unassembled WGS sequence"/>
</dbReference>
<dbReference type="InterPro" id="IPR018535">
    <property type="entry name" value="DUF1996"/>
</dbReference>
<organism evidence="2 3">
    <name type="scientific">Glarea lozoyensis (strain ATCC 20868 / MF5171)</name>
    <dbReference type="NCBI Taxonomy" id="1116229"/>
    <lineage>
        <taxon>Eukaryota</taxon>
        <taxon>Fungi</taxon>
        <taxon>Dikarya</taxon>
        <taxon>Ascomycota</taxon>
        <taxon>Pezizomycotina</taxon>
        <taxon>Leotiomycetes</taxon>
        <taxon>Helotiales</taxon>
        <taxon>Helotiaceae</taxon>
        <taxon>Glarea</taxon>
    </lineage>
</organism>
<dbReference type="GeneID" id="19466460"/>
<dbReference type="PANTHER" id="PTHR43662">
    <property type="match status" value="1"/>
</dbReference>
<dbReference type="OrthoDB" id="74764at2759"/>
<dbReference type="Pfam" id="PF01822">
    <property type="entry name" value="WSC"/>
    <property type="match status" value="1"/>
</dbReference>
<feature type="domain" description="WSC" evidence="1">
    <location>
        <begin position="439"/>
        <end position="533"/>
    </location>
</feature>
<dbReference type="SMART" id="SM00321">
    <property type="entry name" value="WSC"/>
    <property type="match status" value="1"/>
</dbReference>
<dbReference type="PANTHER" id="PTHR43662:SF11">
    <property type="entry name" value="WSC DOMAIN-CONTAINING PROTEIN"/>
    <property type="match status" value="1"/>
</dbReference>
<protein>
    <recommendedName>
        <fullName evidence="1">WSC domain-containing protein</fullName>
    </recommendedName>
</protein>
<name>S3D5C5_GLAL2</name>
<dbReference type="PROSITE" id="PS51212">
    <property type="entry name" value="WSC"/>
    <property type="match status" value="1"/>
</dbReference>
<gene>
    <name evidence="2" type="ORF">GLAREA_07407</name>
</gene>
<keyword evidence="3" id="KW-1185">Reference proteome</keyword>
<accession>S3D5C5</accession>
<dbReference type="RefSeq" id="XP_008080286.1">
    <property type="nucleotide sequence ID" value="XM_008082095.1"/>
</dbReference>
<dbReference type="AlphaFoldDB" id="S3D5C5"/>
<dbReference type="EMBL" id="KE145359">
    <property type="protein sequence ID" value="EPE32274.1"/>
    <property type="molecule type" value="Genomic_DNA"/>
</dbReference>
<evidence type="ECO:0000313" key="3">
    <source>
        <dbReference type="Proteomes" id="UP000016922"/>
    </source>
</evidence>
<proteinExistence type="predicted"/>
<reference evidence="2 3" key="1">
    <citation type="journal article" date="2013" name="BMC Genomics">
        <title>Genomics-driven discovery of the pneumocandin biosynthetic gene cluster in the fungus Glarea lozoyensis.</title>
        <authorList>
            <person name="Chen L."/>
            <person name="Yue Q."/>
            <person name="Zhang X."/>
            <person name="Xiang M."/>
            <person name="Wang C."/>
            <person name="Li S."/>
            <person name="Che Y."/>
            <person name="Ortiz-Lopez F.J."/>
            <person name="Bills G.F."/>
            <person name="Liu X."/>
            <person name="An Z."/>
        </authorList>
    </citation>
    <scope>NUCLEOTIDE SEQUENCE [LARGE SCALE GENOMIC DNA]</scope>
    <source>
        <strain evidence="3">ATCC 20868 / MF5171</strain>
    </source>
</reference>
<dbReference type="KEGG" id="glz:GLAREA_07407"/>
<evidence type="ECO:0000313" key="2">
    <source>
        <dbReference type="EMBL" id="EPE32274.1"/>
    </source>
</evidence>
<dbReference type="InterPro" id="IPR002889">
    <property type="entry name" value="WSC_carb-bd"/>
</dbReference>
<dbReference type="Pfam" id="PF09362">
    <property type="entry name" value="DUF1996"/>
    <property type="match status" value="1"/>
</dbReference>